<dbReference type="GO" id="GO:0043657">
    <property type="term" value="C:host cell"/>
    <property type="evidence" value="ECO:0007669"/>
    <property type="project" value="UniProtKB-SubCell"/>
</dbReference>
<dbReference type="InParanoid" id="K3WYD1"/>
<evidence type="ECO:0000256" key="2">
    <source>
        <dbReference type="ARBA" id="ARBA00004613"/>
    </source>
</evidence>
<evidence type="ECO:0000313" key="6">
    <source>
        <dbReference type="Proteomes" id="UP000019132"/>
    </source>
</evidence>
<reference evidence="6" key="2">
    <citation type="submission" date="2010-04" db="EMBL/GenBank/DDBJ databases">
        <authorList>
            <person name="Buell R."/>
            <person name="Hamilton J."/>
            <person name="Hostetler J."/>
        </authorList>
    </citation>
    <scope>NUCLEOTIDE SEQUENCE [LARGE SCALE GENOMIC DNA]</scope>
    <source>
        <strain evidence="6">DAOM:BR144</strain>
    </source>
</reference>
<reference evidence="5" key="3">
    <citation type="submission" date="2015-02" db="UniProtKB">
        <authorList>
            <consortium name="EnsemblProtists"/>
        </authorList>
    </citation>
    <scope>IDENTIFICATION</scope>
    <source>
        <strain evidence="5">DAOM BR144</strain>
    </source>
</reference>
<dbReference type="GO" id="GO:0005576">
    <property type="term" value="C:extracellular region"/>
    <property type="evidence" value="ECO:0007669"/>
    <property type="project" value="UniProtKB-SubCell"/>
</dbReference>
<keyword evidence="6" id="KW-1185">Reference proteome</keyword>
<dbReference type="AlphaFoldDB" id="K3WYD1"/>
<dbReference type="Proteomes" id="UP000019132">
    <property type="component" value="Unassembled WGS sequence"/>
</dbReference>
<protein>
    <recommendedName>
        <fullName evidence="4">Crinkler effector protein N-terminal domain-containing protein</fullName>
    </recommendedName>
</protein>
<organism evidence="5 6">
    <name type="scientific">Globisporangium ultimum (strain ATCC 200006 / CBS 805.95 / DAOM BR144)</name>
    <name type="common">Pythium ultimum</name>
    <dbReference type="NCBI Taxonomy" id="431595"/>
    <lineage>
        <taxon>Eukaryota</taxon>
        <taxon>Sar</taxon>
        <taxon>Stramenopiles</taxon>
        <taxon>Oomycota</taxon>
        <taxon>Peronosporomycetes</taxon>
        <taxon>Pythiales</taxon>
        <taxon>Pythiaceae</taxon>
        <taxon>Globisporangium</taxon>
    </lineage>
</organism>
<reference evidence="6" key="1">
    <citation type="journal article" date="2010" name="Genome Biol.">
        <title>Genome sequence of the necrotrophic plant pathogen Pythium ultimum reveals original pathogenicity mechanisms and effector repertoire.</title>
        <authorList>
            <person name="Levesque C.A."/>
            <person name="Brouwer H."/>
            <person name="Cano L."/>
            <person name="Hamilton J.P."/>
            <person name="Holt C."/>
            <person name="Huitema E."/>
            <person name="Raffaele S."/>
            <person name="Robideau G.P."/>
            <person name="Thines M."/>
            <person name="Win J."/>
            <person name="Zerillo M.M."/>
            <person name="Beakes G.W."/>
            <person name="Boore J.L."/>
            <person name="Busam D."/>
            <person name="Dumas B."/>
            <person name="Ferriera S."/>
            <person name="Fuerstenberg S.I."/>
            <person name="Gachon C.M."/>
            <person name="Gaulin E."/>
            <person name="Govers F."/>
            <person name="Grenville-Briggs L."/>
            <person name="Horner N."/>
            <person name="Hostetler J."/>
            <person name="Jiang R.H."/>
            <person name="Johnson J."/>
            <person name="Krajaejun T."/>
            <person name="Lin H."/>
            <person name="Meijer H.J."/>
            <person name="Moore B."/>
            <person name="Morris P."/>
            <person name="Phuntmart V."/>
            <person name="Puiu D."/>
            <person name="Shetty J."/>
            <person name="Stajich J.E."/>
            <person name="Tripathy S."/>
            <person name="Wawra S."/>
            <person name="van West P."/>
            <person name="Whitty B.R."/>
            <person name="Coutinho P.M."/>
            <person name="Henrissat B."/>
            <person name="Martin F."/>
            <person name="Thomas P.D."/>
            <person name="Tyler B.M."/>
            <person name="De Vries R.P."/>
            <person name="Kamoun S."/>
            <person name="Yandell M."/>
            <person name="Tisserat N."/>
            <person name="Buell C.R."/>
        </authorList>
    </citation>
    <scope>NUCLEOTIDE SEQUENCE</scope>
    <source>
        <strain evidence="6">DAOM:BR144</strain>
    </source>
</reference>
<dbReference type="VEuPathDB" id="FungiDB:PYU1_G009962"/>
<keyword evidence="3" id="KW-0964">Secreted</keyword>
<sequence length="82" mass="9463">MFPVTIELNSIVHDLKEKIVAQNKFSFRAMCLELYLTRKDGSWVKRQDVDELLKGRADEICRSSDSIRILGIQDILFAFDAT</sequence>
<name>K3WYD1_GLOUD</name>
<evidence type="ECO:0000256" key="3">
    <source>
        <dbReference type="ARBA" id="ARBA00022525"/>
    </source>
</evidence>
<dbReference type="EMBL" id="GL376624">
    <property type="status" value="NOT_ANNOTATED_CDS"/>
    <property type="molecule type" value="Genomic_DNA"/>
</dbReference>
<evidence type="ECO:0000313" key="5">
    <source>
        <dbReference type="EnsemblProtists" id="PYU1_T009980"/>
    </source>
</evidence>
<evidence type="ECO:0000256" key="1">
    <source>
        <dbReference type="ARBA" id="ARBA00004340"/>
    </source>
</evidence>
<dbReference type="EnsemblProtists" id="PYU1_T009980">
    <property type="protein sequence ID" value="PYU1_T009980"/>
    <property type="gene ID" value="PYU1_G009962"/>
</dbReference>
<dbReference type="HOGENOM" id="CLU_2563493_0_0_1"/>
<comment type="subcellular location">
    <subcellularLocation>
        <location evidence="1">Host cell</location>
    </subcellularLocation>
    <subcellularLocation>
        <location evidence="2">Secreted</location>
    </subcellularLocation>
</comment>
<accession>K3WYD1</accession>
<feature type="domain" description="Crinkler effector protein N-terminal" evidence="4">
    <location>
        <begin position="1"/>
        <end position="54"/>
    </location>
</feature>
<dbReference type="Pfam" id="PF20147">
    <property type="entry name" value="Crinkler"/>
    <property type="match status" value="1"/>
</dbReference>
<evidence type="ECO:0000259" key="4">
    <source>
        <dbReference type="Pfam" id="PF20147"/>
    </source>
</evidence>
<dbReference type="InterPro" id="IPR045379">
    <property type="entry name" value="Crinkler_N"/>
</dbReference>
<proteinExistence type="predicted"/>